<keyword evidence="2" id="KW-1185">Reference proteome</keyword>
<evidence type="ECO:0000313" key="2">
    <source>
        <dbReference type="Proteomes" id="UP000019202"/>
    </source>
</evidence>
<organism evidence="1 2">
    <name type="scientific">Xenorhabdus szentirmaii DSM 16338</name>
    <dbReference type="NCBI Taxonomy" id="1427518"/>
    <lineage>
        <taxon>Bacteria</taxon>
        <taxon>Pseudomonadati</taxon>
        <taxon>Pseudomonadota</taxon>
        <taxon>Gammaproteobacteria</taxon>
        <taxon>Enterobacterales</taxon>
        <taxon>Morganellaceae</taxon>
        <taxon>Xenorhabdus</taxon>
    </lineage>
</organism>
<sequence length="40" mass="4593">MGKGRIRVRRYFCILKLIITSVLTAPNDNIMIPNSNGFLR</sequence>
<gene>
    <name evidence="1" type="ORF">XSR1_290008</name>
</gene>
<dbReference type="EMBL" id="CBXF010000087">
    <property type="protein sequence ID" value="CDL83085.1"/>
    <property type="molecule type" value="Genomic_DNA"/>
</dbReference>
<protein>
    <submittedName>
        <fullName evidence="1">Uncharacterized protein</fullName>
    </submittedName>
</protein>
<comment type="caution">
    <text evidence="1">The sequence shown here is derived from an EMBL/GenBank/DDBJ whole genome shotgun (WGS) entry which is preliminary data.</text>
</comment>
<accession>W1J0V2</accession>
<proteinExistence type="predicted"/>
<name>W1J0V2_9GAMM</name>
<reference evidence="1" key="1">
    <citation type="submission" date="2013-11" db="EMBL/GenBank/DDBJ databases">
        <title>Draft genome sequence and annotation of the entomopathogenic bacteria, Xenorhabdus cabanillasi strain JM26 and Xenorhabdus szentirmai strain DSM 16338.</title>
        <authorList>
            <person name="Gualtieri M."/>
            <person name="Ogier J.C."/>
            <person name="Pages S."/>
            <person name="Givaudan A."/>
            <person name="Gaudriault S."/>
        </authorList>
    </citation>
    <scope>NUCLEOTIDE SEQUENCE [LARGE SCALE GENOMIC DNA]</scope>
    <source>
        <strain evidence="1">DSM 16338</strain>
    </source>
</reference>
<dbReference type="AlphaFoldDB" id="W1J0V2"/>
<dbReference type="Proteomes" id="UP000019202">
    <property type="component" value="Unassembled WGS sequence"/>
</dbReference>
<evidence type="ECO:0000313" key="1">
    <source>
        <dbReference type="EMBL" id="CDL83085.1"/>
    </source>
</evidence>
<dbReference type="STRING" id="1427518.XSR1_290008"/>